<dbReference type="EMBL" id="BDSP01000230">
    <property type="protein sequence ID" value="GAX25705.1"/>
    <property type="molecule type" value="Genomic_DNA"/>
</dbReference>
<evidence type="ECO:0000259" key="2">
    <source>
        <dbReference type="PROSITE" id="PS51233"/>
    </source>
</evidence>
<dbReference type="InterPro" id="IPR001846">
    <property type="entry name" value="VWF_type-D"/>
</dbReference>
<dbReference type="OrthoDB" id="47453at2759"/>
<protein>
    <recommendedName>
        <fullName evidence="2">VWFD domain-containing protein</fullName>
    </recommendedName>
</protein>
<feature type="domain" description="VWFD" evidence="2">
    <location>
        <begin position="275"/>
        <end position="452"/>
    </location>
</feature>
<dbReference type="Proteomes" id="UP000198406">
    <property type="component" value="Unassembled WGS sequence"/>
</dbReference>
<feature type="region of interest" description="Disordered" evidence="1">
    <location>
        <begin position="230"/>
        <end position="283"/>
    </location>
</feature>
<evidence type="ECO:0000313" key="4">
    <source>
        <dbReference type="Proteomes" id="UP000198406"/>
    </source>
</evidence>
<dbReference type="InParanoid" id="A0A1Z5KHW0"/>
<evidence type="ECO:0000256" key="1">
    <source>
        <dbReference type="SAM" id="MobiDB-lite"/>
    </source>
</evidence>
<proteinExistence type="predicted"/>
<reference evidence="3 4" key="1">
    <citation type="journal article" date="2015" name="Plant Cell">
        <title>Oil accumulation by the oleaginous diatom Fistulifera solaris as revealed by the genome and transcriptome.</title>
        <authorList>
            <person name="Tanaka T."/>
            <person name="Maeda Y."/>
            <person name="Veluchamy A."/>
            <person name="Tanaka M."/>
            <person name="Abida H."/>
            <person name="Marechal E."/>
            <person name="Bowler C."/>
            <person name="Muto M."/>
            <person name="Sunaga Y."/>
            <person name="Tanaka M."/>
            <person name="Yoshino T."/>
            <person name="Taniguchi T."/>
            <person name="Fukuda Y."/>
            <person name="Nemoto M."/>
            <person name="Matsumoto M."/>
            <person name="Wong P.S."/>
            <person name="Aburatani S."/>
            <person name="Fujibuchi W."/>
        </authorList>
    </citation>
    <scope>NUCLEOTIDE SEQUENCE [LARGE SCALE GENOMIC DNA]</scope>
    <source>
        <strain evidence="3 4">JPCC DA0580</strain>
    </source>
</reference>
<name>A0A1Z5KHW0_FISSO</name>
<organism evidence="3 4">
    <name type="scientific">Fistulifera solaris</name>
    <name type="common">Oleaginous diatom</name>
    <dbReference type="NCBI Taxonomy" id="1519565"/>
    <lineage>
        <taxon>Eukaryota</taxon>
        <taxon>Sar</taxon>
        <taxon>Stramenopiles</taxon>
        <taxon>Ochrophyta</taxon>
        <taxon>Bacillariophyta</taxon>
        <taxon>Bacillariophyceae</taxon>
        <taxon>Bacillariophycidae</taxon>
        <taxon>Naviculales</taxon>
        <taxon>Naviculaceae</taxon>
        <taxon>Fistulifera</taxon>
    </lineage>
</organism>
<feature type="compositionally biased region" description="Polar residues" evidence="1">
    <location>
        <begin position="260"/>
        <end position="273"/>
    </location>
</feature>
<accession>A0A1Z5KHW0</accession>
<comment type="caution">
    <text evidence="3">The sequence shown here is derived from an EMBL/GenBank/DDBJ whole genome shotgun (WGS) entry which is preliminary data.</text>
</comment>
<sequence length="522" mass="57363">MYYFLEDQDWTREITTSKGEKSSHLSISPIFPIDKANNRAASFGILHNNQSKKHIYKQLQMFRTALVGFLALATASADQSLYSRQLLTIDGTYSSNEVANVASLPMYTAGNSKKSVIGNAYYELDCASSTMCVSVVLNKGYKLEQTLDNIWVKDANHPTASNLKYETKSFSYFKDGTQGWEACFVLPASESGDRLLEFHSNYDKGETMSTGKLAQGAGKAINLCPAKVSGTEAAPTEPELPTEPEPSEPEPTEPKDTPLSPGNTEGTGVTPSTPREGGSFGDPHVKTWTGHVFDFHGACDIVLAHVPAFNNEQGLDLHVRMTMRDDWSYISEAALKIGNDVLQVGTNAEYYLNGVKSAALPLTVGGFAVKVVHKTEKTHRFDIDLKEQGKIRIKVYNEFLGVNFQKAGSDFQHATGIMGEFETGALLSRNGQVVADTNVYGQEWQVHDDELQLFQEKKGPQYPQACEMPVPKELSQRRLAESMVSFEDAAKACADWDMESKEACIYDVMATGDLEMAQGGAM</sequence>
<evidence type="ECO:0000313" key="3">
    <source>
        <dbReference type="EMBL" id="GAX25705.1"/>
    </source>
</evidence>
<keyword evidence="4" id="KW-1185">Reference proteome</keyword>
<dbReference type="PROSITE" id="PS51233">
    <property type="entry name" value="VWFD"/>
    <property type="match status" value="1"/>
</dbReference>
<gene>
    <name evidence="3" type="ORF">FisN_14Lh013</name>
</gene>
<dbReference type="AlphaFoldDB" id="A0A1Z5KHW0"/>
<feature type="compositionally biased region" description="Acidic residues" evidence="1">
    <location>
        <begin position="240"/>
        <end position="251"/>
    </location>
</feature>